<dbReference type="OrthoDB" id="7624131at2"/>
<dbReference type="PROSITE" id="PS50213">
    <property type="entry name" value="FAS1"/>
    <property type="match status" value="2"/>
</dbReference>
<evidence type="ECO:0000313" key="3">
    <source>
        <dbReference type="Proteomes" id="UP000215377"/>
    </source>
</evidence>
<dbReference type="Pfam" id="PF00353">
    <property type="entry name" value="HemolysinCabind"/>
    <property type="match status" value="1"/>
</dbReference>
<dbReference type="EMBL" id="AQQR01000004">
    <property type="protein sequence ID" value="OWU73670.1"/>
    <property type="molecule type" value="Genomic_DNA"/>
</dbReference>
<dbReference type="GO" id="GO:0005615">
    <property type="term" value="C:extracellular space"/>
    <property type="evidence" value="ECO:0007669"/>
    <property type="project" value="TreeGrafter"/>
</dbReference>
<dbReference type="SMART" id="SM00554">
    <property type="entry name" value="FAS1"/>
    <property type="match status" value="2"/>
</dbReference>
<dbReference type="InterPro" id="IPR011049">
    <property type="entry name" value="Serralysin-like_metalloprot_C"/>
</dbReference>
<dbReference type="GO" id="GO:0005509">
    <property type="term" value="F:calcium ion binding"/>
    <property type="evidence" value="ECO:0007669"/>
    <property type="project" value="InterPro"/>
</dbReference>
<dbReference type="PANTHER" id="PTHR10900">
    <property type="entry name" value="PERIOSTIN-RELATED"/>
    <property type="match status" value="1"/>
</dbReference>
<name>A0A225NJA4_9RHOB</name>
<dbReference type="RefSeq" id="WP_158217968.1">
    <property type="nucleotide sequence ID" value="NZ_AQQR01000004.1"/>
</dbReference>
<feature type="domain" description="FAS1" evidence="1">
    <location>
        <begin position="18"/>
        <end position="168"/>
    </location>
</feature>
<dbReference type="SUPFAM" id="SSF82153">
    <property type="entry name" value="FAS1 domain"/>
    <property type="match status" value="2"/>
</dbReference>
<dbReference type="PANTHER" id="PTHR10900:SF77">
    <property type="entry name" value="FI19380P1"/>
    <property type="match status" value="1"/>
</dbReference>
<organism evidence="2 3">
    <name type="scientific">Marinibacterium profundimaris</name>
    <dbReference type="NCBI Taxonomy" id="1679460"/>
    <lineage>
        <taxon>Bacteria</taxon>
        <taxon>Pseudomonadati</taxon>
        <taxon>Pseudomonadota</taxon>
        <taxon>Alphaproteobacteria</taxon>
        <taxon>Rhodobacterales</taxon>
        <taxon>Paracoccaceae</taxon>
        <taxon>Marinibacterium</taxon>
    </lineage>
</organism>
<accession>A0A225NJA4</accession>
<dbReference type="Gene3D" id="2.150.10.10">
    <property type="entry name" value="Serralysin-like metalloprotease, C-terminal"/>
    <property type="match status" value="1"/>
</dbReference>
<sequence>MSLGSTLNAAFDPMPADPTLKIAQIANSPDFDILSLALFATGLTTTFNRPGDFTVFAPTDDAFRTLAEQTLGLDVSDLSDRQVAFTLVDTLGAEFVTDVLTYHVTAGATSLADLQAQGDVTTFFGTDVTVSRDQIIDADPDVENPEFLNGLTDIAATNGVIHAIDRVLLPLDVAEAETSPTIADVATTDSRFEILTAALVATGLDAAVADRDADLTVFAPTDVAFRKLARDLGLDDTGLTPAQVAEALIDAVGIETVTDVLLYHVSPESLSAAELTEEGIVETALDNGRLLFDEGKVLDASPQTDASVYPALVDIGTANGTIHILDSVLLPFDLDPQDTVGRGTGMADRAFTGGGNDRYWAAGGDDIIIDGAGDDQLFGAQGSDTLSDGAGNDIYVGGEDADIFDFTAMQGRNGVRDFTSEDVLVFSRDDFATEQDVLDSAILLDKGLRIDGEDGSVLLGGVMSLTADDFILY</sequence>
<proteinExistence type="predicted"/>
<comment type="caution">
    <text evidence="2">The sequence shown here is derived from an EMBL/GenBank/DDBJ whole genome shotgun (WGS) entry which is preliminary data.</text>
</comment>
<keyword evidence="3" id="KW-1185">Reference proteome</keyword>
<dbReference type="AlphaFoldDB" id="A0A225NJA4"/>
<dbReference type="Pfam" id="PF02469">
    <property type="entry name" value="Fasciclin"/>
    <property type="match status" value="2"/>
</dbReference>
<dbReference type="InterPro" id="IPR036378">
    <property type="entry name" value="FAS1_dom_sf"/>
</dbReference>
<dbReference type="Gene3D" id="2.30.180.10">
    <property type="entry name" value="FAS1 domain"/>
    <property type="match status" value="2"/>
</dbReference>
<dbReference type="InterPro" id="IPR050904">
    <property type="entry name" value="Adhesion/Biosynth-related"/>
</dbReference>
<feature type="domain" description="FAS1" evidence="1">
    <location>
        <begin position="179"/>
        <end position="329"/>
    </location>
</feature>
<dbReference type="InterPro" id="IPR000782">
    <property type="entry name" value="FAS1_domain"/>
</dbReference>
<dbReference type="SUPFAM" id="SSF51120">
    <property type="entry name" value="beta-Roll"/>
    <property type="match status" value="1"/>
</dbReference>
<reference evidence="2 3" key="1">
    <citation type="submission" date="2013-04" db="EMBL/GenBank/DDBJ databases">
        <title>Oceanicola sp. 22II1-22F33 Genome Sequencing.</title>
        <authorList>
            <person name="Lai Q."/>
            <person name="Li G."/>
            <person name="Shao Z."/>
        </authorList>
    </citation>
    <scope>NUCLEOTIDE SEQUENCE [LARGE SCALE GENOMIC DNA]</scope>
    <source>
        <strain evidence="2 3">22II1-22F33</strain>
    </source>
</reference>
<evidence type="ECO:0000313" key="2">
    <source>
        <dbReference type="EMBL" id="OWU73670.1"/>
    </source>
</evidence>
<gene>
    <name evidence="2" type="ORF">ATO3_13675</name>
</gene>
<dbReference type="Proteomes" id="UP000215377">
    <property type="component" value="Unassembled WGS sequence"/>
</dbReference>
<evidence type="ECO:0000259" key="1">
    <source>
        <dbReference type="PROSITE" id="PS50213"/>
    </source>
</evidence>
<protein>
    <recommendedName>
        <fullName evidence="1">FAS1 domain-containing protein</fullName>
    </recommendedName>
</protein>
<dbReference type="InterPro" id="IPR001343">
    <property type="entry name" value="Hemolysn_Ca-bd"/>
</dbReference>